<keyword evidence="2" id="KW-0732">Signal</keyword>
<evidence type="ECO:0000259" key="8">
    <source>
        <dbReference type="Pfam" id="PF00149"/>
    </source>
</evidence>
<feature type="transmembrane region" description="Helical" evidence="7">
    <location>
        <begin position="44"/>
        <end position="64"/>
    </location>
</feature>
<reference evidence="10" key="1">
    <citation type="journal article" date="2017" name="Cell">
        <title>Insights into land plant evolution garnered from the Marchantia polymorpha genome.</title>
        <authorList>
            <person name="Bowman J.L."/>
            <person name="Kohchi T."/>
            <person name="Yamato K.T."/>
            <person name="Jenkins J."/>
            <person name="Shu S."/>
            <person name="Ishizaki K."/>
            <person name="Yamaoka S."/>
            <person name="Nishihama R."/>
            <person name="Nakamura Y."/>
            <person name="Berger F."/>
            <person name="Adam C."/>
            <person name="Aki S.S."/>
            <person name="Althoff F."/>
            <person name="Araki T."/>
            <person name="Arteaga-Vazquez M.A."/>
            <person name="Balasubrmanian S."/>
            <person name="Barry K."/>
            <person name="Bauer D."/>
            <person name="Boehm C.R."/>
            <person name="Briginshaw L."/>
            <person name="Caballero-Perez J."/>
            <person name="Catarino B."/>
            <person name="Chen F."/>
            <person name="Chiyoda S."/>
            <person name="Chovatia M."/>
            <person name="Davies K.M."/>
            <person name="Delmans M."/>
            <person name="Demura T."/>
            <person name="Dierschke T."/>
            <person name="Dolan L."/>
            <person name="Dorantes-Acosta A.E."/>
            <person name="Eklund D.M."/>
            <person name="Florent S.N."/>
            <person name="Flores-Sandoval E."/>
            <person name="Fujiyama A."/>
            <person name="Fukuzawa H."/>
            <person name="Galik B."/>
            <person name="Grimanelli D."/>
            <person name="Grimwood J."/>
            <person name="Grossniklaus U."/>
            <person name="Hamada T."/>
            <person name="Haseloff J."/>
            <person name="Hetherington A.J."/>
            <person name="Higo A."/>
            <person name="Hirakawa Y."/>
            <person name="Hundley H.N."/>
            <person name="Ikeda Y."/>
            <person name="Inoue K."/>
            <person name="Inoue S.I."/>
            <person name="Ishida S."/>
            <person name="Jia Q."/>
            <person name="Kakita M."/>
            <person name="Kanazawa T."/>
            <person name="Kawai Y."/>
            <person name="Kawashima T."/>
            <person name="Kennedy M."/>
            <person name="Kinose K."/>
            <person name="Kinoshita T."/>
            <person name="Kohara Y."/>
            <person name="Koide E."/>
            <person name="Komatsu K."/>
            <person name="Kopischke S."/>
            <person name="Kubo M."/>
            <person name="Kyozuka J."/>
            <person name="Lagercrantz U."/>
            <person name="Lin S.S."/>
            <person name="Lindquist E."/>
            <person name="Lipzen A.M."/>
            <person name="Lu C.W."/>
            <person name="De Luna E."/>
            <person name="Martienssen R.A."/>
            <person name="Minamino N."/>
            <person name="Mizutani M."/>
            <person name="Mizutani M."/>
            <person name="Mochizuki N."/>
            <person name="Monte I."/>
            <person name="Mosher R."/>
            <person name="Nagasaki H."/>
            <person name="Nakagami H."/>
            <person name="Naramoto S."/>
            <person name="Nishitani K."/>
            <person name="Ohtani M."/>
            <person name="Okamoto T."/>
            <person name="Okumura M."/>
            <person name="Phillips J."/>
            <person name="Pollak B."/>
            <person name="Reinders A."/>
            <person name="Rovekamp M."/>
            <person name="Sano R."/>
            <person name="Sawa S."/>
            <person name="Schmid M.W."/>
            <person name="Shirakawa M."/>
            <person name="Solano R."/>
            <person name="Spunde A."/>
            <person name="Suetsugu N."/>
            <person name="Sugano S."/>
            <person name="Sugiyama A."/>
            <person name="Sun R."/>
            <person name="Suzuki Y."/>
            <person name="Takenaka M."/>
            <person name="Takezawa D."/>
            <person name="Tomogane H."/>
            <person name="Tsuzuki M."/>
            <person name="Ueda T."/>
            <person name="Umeda M."/>
            <person name="Ward J.M."/>
            <person name="Watanabe Y."/>
            <person name="Yazaki K."/>
            <person name="Yokoyama R."/>
            <person name="Yoshitake Y."/>
            <person name="Yotsui I."/>
            <person name="Zachgo S."/>
            <person name="Schmutz J."/>
        </authorList>
    </citation>
    <scope>NUCLEOTIDE SEQUENCE [LARGE SCALE GENOMIC DNA]</scope>
    <source>
        <strain evidence="10">Tak-1</strain>
    </source>
</reference>
<dbReference type="GO" id="GO:0008199">
    <property type="term" value="F:ferric iron binding"/>
    <property type="evidence" value="ECO:0000318"/>
    <property type="project" value="GO_Central"/>
</dbReference>
<keyword evidence="7" id="KW-1133">Transmembrane helix</keyword>
<dbReference type="InterPro" id="IPR024927">
    <property type="entry name" value="Acid_PPase"/>
</dbReference>
<dbReference type="EMBL" id="KZ772787">
    <property type="protein sequence ID" value="PTQ31094.1"/>
    <property type="molecule type" value="Genomic_DNA"/>
</dbReference>
<keyword evidence="3 4" id="KW-0378">Hydrolase</keyword>
<comment type="catalytic activity">
    <reaction evidence="1 4">
        <text>a phosphate monoester + H2O = an alcohol + phosphate</text>
        <dbReference type="Rhea" id="RHEA:15017"/>
        <dbReference type="ChEBI" id="CHEBI:15377"/>
        <dbReference type="ChEBI" id="CHEBI:30879"/>
        <dbReference type="ChEBI" id="CHEBI:43474"/>
        <dbReference type="ChEBI" id="CHEBI:67140"/>
        <dbReference type="EC" id="3.1.3.2"/>
    </reaction>
</comment>
<evidence type="ECO:0000256" key="7">
    <source>
        <dbReference type="SAM" id="Phobius"/>
    </source>
</evidence>
<evidence type="ECO:0000313" key="10">
    <source>
        <dbReference type="Proteomes" id="UP000244005"/>
    </source>
</evidence>
<keyword evidence="4 5" id="KW-0408">Iron</keyword>
<evidence type="ECO:0000256" key="6">
    <source>
        <dbReference type="SAM" id="MobiDB-lite"/>
    </source>
</evidence>
<dbReference type="OrthoDB" id="411211at2759"/>
<organism evidence="9 10">
    <name type="scientific">Marchantia polymorpha</name>
    <name type="common">Common liverwort</name>
    <name type="synonym">Marchantia aquatica</name>
    <dbReference type="NCBI Taxonomy" id="3197"/>
    <lineage>
        <taxon>Eukaryota</taxon>
        <taxon>Viridiplantae</taxon>
        <taxon>Streptophyta</taxon>
        <taxon>Embryophyta</taxon>
        <taxon>Marchantiophyta</taxon>
        <taxon>Marchantiopsida</taxon>
        <taxon>Marchantiidae</taxon>
        <taxon>Marchantiales</taxon>
        <taxon>Marchantiaceae</taxon>
        <taxon>Marchantia</taxon>
    </lineage>
</organism>
<feature type="binding site" evidence="5">
    <location>
        <position position="83"/>
    </location>
    <ligand>
        <name>Fe cation</name>
        <dbReference type="ChEBI" id="CHEBI:24875"/>
        <label>1</label>
    </ligand>
</feature>
<protein>
    <recommendedName>
        <fullName evidence="4">Purple acid phosphatase</fullName>
        <ecNumber evidence="4">3.1.3.2</ecNumber>
    </recommendedName>
</protein>
<gene>
    <name evidence="9" type="ORF">MARPO_0115s0017</name>
</gene>
<dbReference type="Proteomes" id="UP000244005">
    <property type="component" value="Unassembled WGS sequence"/>
</dbReference>
<keyword evidence="10" id="KW-1185">Reference proteome</keyword>
<evidence type="ECO:0000256" key="3">
    <source>
        <dbReference type="ARBA" id="ARBA00022801"/>
    </source>
</evidence>
<feature type="binding site" evidence="5">
    <location>
        <position position="116"/>
    </location>
    <ligand>
        <name>Fe cation</name>
        <dbReference type="ChEBI" id="CHEBI:24875"/>
        <label>2</label>
    </ligand>
</feature>
<dbReference type="PIRSF" id="PIRSF000898">
    <property type="entry name" value="Acid_Ptase_5"/>
    <property type="match status" value="1"/>
</dbReference>
<dbReference type="OMA" id="GFCIHEL"/>
<keyword evidence="5" id="KW-0479">Metal-binding</keyword>
<dbReference type="Gramene" id="Mp4g07640.1">
    <property type="protein sequence ID" value="Mp4g07640.1.cds"/>
    <property type="gene ID" value="Mp4g07640"/>
</dbReference>
<dbReference type="SUPFAM" id="SSF56300">
    <property type="entry name" value="Metallo-dependent phosphatases"/>
    <property type="match status" value="1"/>
</dbReference>
<proteinExistence type="predicted"/>
<dbReference type="GO" id="GO:0003993">
    <property type="term" value="F:acid phosphatase activity"/>
    <property type="evidence" value="ECO:0000318"/>
    <property type="project" value="GO_Central"/>
</dbReference>
<evidence type="ECO:0000256" key="2">
    <source>
        <dbReference type="ARBA" id="ARBA00022729"/>
    </source>
</evidence>
<name>A0A2R6WB68_MARPO</name>
<evidence type="ECO:0000256" key="5">
    <source>
        <dbReference type="PIRSR" id="PIRSR000898-1"/>
    </source>
</evidence>
<keyword evidence="7" id="KW-0812">Transmembrane</keyword>
<dbReference type="InterPro" id="IPR051558">
    <property type="entry name" value="Metallophosphoesterase_PAP"/>
</dbReference>
<dbReference type="GO" id="GO:0008198">
    <property type="term" value="F:ferrous iron binding"/>
    <property type="evidence" value="ECO:0000318"/>
    <property type="project" value="GO_Central"/>
</dbReference>
<feature type="binding site" evidence="5">
    <location>
        <position position="260"/>
    </location>
    <ligand>
        <name>Fe cation</name>
        <dbReference type="ChEBI" id="CHEBI:24875"/>
        <label>2</label>
    </ligand>
</feature>
<accession>A0A2R6WB68</accession>
<feature type="compositionally biased region" description="Polar residues" evidence="6">
    <location>
        <begin position="12"/>
        <end position="21"/>
    </location>
</feature>
<dbReference type="InterPro" id="IPR004843">
    <property type="entry name" value="Calcineurin-like_PHP"/>
</dbReference>
<dbReference type="CDD" id="cd07378">
    <property type="entry name" value="MPP_ACP5"/>
    <property type="match status" value="1"/>
</dbReference>
<keyword evidence="7" id="KW-0472">Membrane</keyword>
<evidence type="ECO:0000256" key="4">
    <source>
        <dbReference type="PIRNR" id="PIRNR000898"/>
    </source>
</evidence>
<feature type="binding site" evidence="5">
    <location>
        <position position="154"/>
    </location>
    <ligand>
        <name>Fe cation</name>
        <dbReference type="ChEBI" id="CHEBI:24875"/>
        <label>2</label>
    </ligand>
</feature>
<comment type="cofactor">
    <cofactor evidence="5">
        <name>Fe cation</name>
        <dbReference type="ChEBI" id="CHEBI:24875"/>
    </cofactor>
    <text evidence="5">Binds 2 iron ions per subunit.</text>
</comment>
<sequence>MEQSWNYEKIQNHASSSTSIARQRRPTSGPDRSEWKDVGKVREMVNPLVVGFGLGFAIAWLLSLQRLQQRQFHFPLHFLVVGDWGRNGFYNQSVVASQMGQVGTMLGISFVISTGDNFYNTGLAGVDDIQFTTSFTNIYTSPSLQTRWYAVLGNHDYMGDVLSQMDPYIQLRDDRWICQREYHLQYSLCTDSMKEGCKMHVDFFFIDTTPFVDDYWAASQTHTFDWRGLASREEQLRNQLQSLNDKLETSTANWKVVVGHHTIRSMGYHGDTPELVKNLLPILKKHRVDLYVNGHDHTLQHIKDQDSGVHFVTSGGGSKAWDGVRSSENTEGVLFAYDGQGFAAISMGPHELLLSFHDGLGNTIYTAHLHKSRH</sequence>
<evidence type="ECO:0000256" key="1">
    <source>
        <dbReference type="ARBA" id="ARBA00000032"/>
    </source>
</evidence>
<feature type="binding site" evidence="5">
    <location>
        <position position="119"/>
    </location>
    <ligand>
        <name>Fe cation</name>
        <dbReference type="ChEBI" id="CHEBI:24875"/>
        <label>1</label>
    </ligand>
</feature>
<dbReference type="InterPro" id="IPR029052">
    <property type="entry name" value="Metallo-depent_PP-like"/>
</dbReference>
<evidence type="ECO:0000313" key="9">
    <source>
        <dbReference type="EMBL" id="PTQ31094.1"/>
    </source>
</evidence>
<feature type="binding site" evidence="5">
    <location>
        <position position="297"/>
    </location>
    <ligand>
        <name>Fe cation</name>
        <dbReference type="ChEBI" id="CHEBI:24875"/>
        <label>1</label>
    </ligand>
</feature>
<dbReference type="AlphaFoldDB" id="A0A2R6WB68"/>
<dbReference type="PANTHER" id="PTHR10161:SF14">
    <property type="entry name" value="TARTRATE-RESISTANT ACID PHOSPHATASE TYPE 5"/>
    <property type="match status" value="1"/>
</dbReference>
<dbReference type="EC" id="3.1.3.2" evidence="4"/>
<dbReference type="Pfam" id="PF00149">
    <property type="entry name" value="Metallophos"/>
    <property type="match status" value="1"/>
</dbReference>
<dbReference type="PANTHER" id="PTHR10161">
    <property type="entry name" value="TARTRATE-RESISTANT ACID PHOSPHATASE TYPE 5"/>
    <property type="match status" value="1"/>
</dbReference>
<feature type="binding site" evidence="5">
    <location>
        <position position="295"/>
    </location>
    <ligand>
        <name>Fe cation</name>
        <dbReference type="ChEBI" id="CHEBI:24875"/>
        <label>2</label>
    </ligand>
</feature>
<dbReference type="Gene3D" id="3.60.21.10">
    <property type="match status" value="1"/>
</dbReference>
<feature type="binding site" evidence="5">
    <location>
        <position position="116"/>
    </location>
    <ligand>
        <name>Fe cation</name>
        <dbReference type="ChEBI" id="CHEBI:24875"/>
        <label>1</label>
    </ligand>
</feature>
<feature type="domain" description="Calcineurin-like phosphoesterase" evidence="8">
    <location>
        <begin position="77"/>
        <end position="298"/>
    </location>
</feature>
<feature type="region of interest" description="Disordered" evidence="6">
    <location>
        <begin position="1"/>
        <end position="34"/>
    </location>
</feature>